<protein>
    <submittedName>
        <fullName evidence="5">Peptidoglycan DD-metalloendopeptidase family protein</fullName>
    </submittedName>
</protein>
<evidence type="ECO:0000256" key="3">
    <source>
        <dbReference type="SAM" id="SignalP"/>
    </source>
</evidence>
<dbReference type="InterPro" id="IPR016047">
    <property type="entry name" value="M23ase_b-sheet_dom"/>
</dbReference>
<sequence length="323" mass="35213">MKQYLMMLLAALVLTACSNSHTSAPVRDAGKNQARSASNAGRPVANVPLGKNRYRVKAGDTLYAIAWMYGLDFQEVARYNGIEAPYAIYSGQILKLDLDDPSAGRYVVKRGDSLSQIAANHGTSMTELVRMNNLKKPYTIHPGQLLQLRKAPISSAVGAQADRDPQQNIVQKGAAAPAQGLAAVKGKEYSRTVSEQNYNKVLTWQWPTKGRVVQGFSLSEQGNKGIDVAGTRGQAVVAAAAGKVVYAGSALRGYGNLIIIKHNEDYLSAYAHNDVLRVQEQQEVKAGQRIADMGSSDAQDVRLHFEIRYRGQSVNPVRFLPKR</sequence>
<feature type="chain" id="PRO_5046398670" evidence="3">
    <location>
        <begin position="24"/>
        <end position="323"/>
    </location>
</feature>
<dbReference type="PROSITE" id="PS51257">
    <property type="entry name" value="PROKAR_LIPOPROTEIN"/>
    <property type="match status" value="1"/>
</dbReference>
<dbReference type="PANTHER" id="PTHR21666:SF263">
    <property type="entry name" value="MUREIN HYDROLASE ACTIVATOR NLPD"/>
    <property type="match status" value="1"/>
</dbReference>
<keyword evidence="3" id="KW-0732">Signal</keyword>
<dbReference type="CDD" id="cd00118">
    <property type="entry name" value="LysM"/>
    <property type="match status" value="2"/>
</dbReference>
<dbReference type="PROSITE" id="PS51782">
    <property type="entry name" value="LYSM"/>
    <property type="match status" value="2"/>
</dbReference>
<comment type="caution">
    <text evidence="5">The sequence shown here is derived from an EMBL/GenBank/DDBJ whole genome shotgun (WGS) entry which is preliminary data.</text>
</comment>
<keyword evidence="6" id="KW-1185">Reference proteome</keyword>
<dbReference type="EMBL" id="JBHSAF010000006">
    <property type="protein sequence ID" value="MFC3913178.1"/>
    <property type="molecule type" value="Genomic_DNA"/>
</dbReference>
<dbReference type="InterPro" id="IPR036779">
    <property type="entry name" value="LysM_dom_sf"/>
</dbReference>
<dbReference type="SMART" id="SM00257">
    <property type="entry name" value="LysM"/>
    <property type="match status" value="2"/>
</dbReference>
<comment type="similarity">
    <text evidence="1">Belongs to the E.coli NlpD/Haemophilus LppB family.</text>
</comment>
<dbReference type="CDD" id="cd12797">
    <property type="entry name" value="M23_peptidase"/>
    <property type="match status" value="1"/>
</dbReference>
<evidence type="ECO:0000256" key="2">
    <source>
        <dbReference type="SAM" id="MobiDB-lite"/>
    </source>
</evidence>
<dbReference type="InterPro" id="IPR011055">
    <property type="entry name" value="Dup_hybrid_motif"/>
</dbReference>
<organism evidence="5 6">
    <name type="scientific">Pseudaeromonas sharmana</name>
    <dbReference type="NCBI Taxonomy" id="328412"/>
    <lineage>
        <taxon>Bacteria</taxon>
        <taxon>Pseudomonadati</taxon>
        <taxon>Pseudomonadota</taxon>
        <taxon>Gammaproteobacteria</taxon>
        <taxon>Aeromonadales</taxon>
        <taxon>Aeromonadaceae</taxon>
        <taxon>Pseudaeromonas</taxon>
    </lineage>
</organism>
<dbReference type="Pfam" id="PF01476">
    <property type="entry name" value="LysM"/>
    <property type="match status" value="2"/>
</dbReference>
<feature type="domain" description="LysM" evidence="4">
    <location>
        <begin position="52"/>
        <end position="96"/>
    </location>
</feature>
<dbReference type="Pfam" id="PF01551">
    <property type="entry name" value="Peptidase_M23"/>
    <property type="match status" value="1"/>
</dbReference>
<reference evidence="6" key="1">
    <citation type="journal article" date="2019" name="Int. J. Syst. Evol. Microbiol.">
        <title>The Global Catalogue of Microorganisms (GCM) 10K type strain sequencing project: providing services to taxonomists for standard genome sequencing and annotation.</title>
        <authorList>
            <consortium name="The Broad Institute Genomics Platform"/>
            <consortium name="The Broad Institute Genome Sequencing Center for Infectious Disease"/>
            <person name="Wu L."/>
            <person name="Ma J."/>
        </authorList>
    </citation>
    <scope>NUCLEOTIDE SEQUENCE [LARGE SCALE GENOMIC DNA]</scope>
    <source>
        <strain evidence="6">CCUG 54939</strain>
    </source>
</reference>
<dbReference type="SUPFAM" id="SSF51261">
    <property type="entry name" value="Duplicated hybrid motif"/>
    <property type="match status" value="1"/>
</dbReference>
<evidence type="ECO:0000313" key="5">
    <source>
        <dbReference type="EMBL" id="MFC3913178.1"/>
    </source>
</evidence>
<feature type="domain" description="LysM" evidence="4">
    <location>
        <begin position="104"/>
        <end position="148"/>
    </location>
</feature>
<dbReference type="InterPro" id="IPR018392">
    <property type="entry name" value="LysM"/>
</dbReference>
<dbReference type="Gene3D" id="3.10.350.10">
    <property type="entry name" value="LysM domain"/>
    <property type="match status" value="2"/>
</dbReference>
<name>A0ABV8CM96_9GAMM</name>
<proteinExistence type="inferred from homology"/>
<feature type="signal peptide" evidence="3">
    <location>
        <begin position="1"/>
        <end position="23"/>
    </location>
</feature>
<dbReference type="SUPFAM" id="SSF54106">
    <property type="entry name" value="LysM domain"/>
    <property type="match status" value="1"/>
</dbReference>
<accession>A0ABV8CM96</accession>
<evidence type="ECO:0000256" key="1">
    <source>
        <dbReference type="ARBA" id="ARBA00038420"/>
    </source>
</evidence>
<gene>
    <name evidence="5" type="ORF">ACFOSS_06845</name>
</gene>
<evidence type="ECO:0000259" key="4">
    <source>
        <dbReference type="PROSITE" id="PS51782"/>
    </source>
</evidence>
<dbReference type="Gene3D" id="2.70.70.10">
    <property type="entry name" value="Glucose Permease (Domain IIA)"/>
    <property type="match status" value="1"/>
</dbReference>
<dbReference type="Proteomes" id="UP001595692">
    <property type="component" value="Unassembled WGS sequence"/>
</dbReference>
<feature type="region of interest" description="Disordered" evidence="2">
    <location>
        <begin position="24"/>
        <end position="44"/>
    </location>
</feature>
<dbReference type="InterPro" id="IPR050570">
    <property type="entry name" value="Cell_wall_metabolism_enzyme"/>
</dbReference>
<dbReference type="RefSeq" id="WP_377151435.1">
    <property type="nucleotide sequence ID" value="NZ_JBHSAF010000006.1"/>
</dbReference>
<evidence type="ECO:0000313" key="6">
    <source>
        <dbReference type="Proteomes" id="UP001595692"/>
    </source>
</evidence>
<dbReference type="PANTHER" id="PTHR21666">
    <property type="entry name" value="PEPTIDASE-RELATED"/>
    <property type="match status" value="1"/>
</dbReference>